<evidence type="ECO:0000256" key="13">
    <source>
        <dbReference type="ARBA" id="ARBA00023268"/>
    </source>
</evidence>
<proteinExistence type="inferred from homology"/>
<evidence type="ECO:0000256" key="11">
    <source>
        <dbReference type="ARBA" id="ARBA00023235"/>
    </source>
</evidence>
<keyword evidence="23" id="KW-1185">Reference proteome</keyword>
<feature type="binding site" evidence="17">
    <location>
        <position position="358"/>
    </location>
    <ligand>
        <name>(6S)-NADPHX</name>
        <dbReference type="ChEBI" id="CHEBI:64076"/>
    </ligand>
</feature>
<evidence type="ECO:0000256" key="14">
    <source>
        <dbReference type="ARBA" id="ARBA00025153"/>
    </source>
</evidence>
<evidence type="ECO:0000256" key="2">
    <source>
        <dbReference type="ARBA" id="ARBA00000909"/>
    </source>
</evidence>
<feature type="binding site" evidence="18">
    <location>
        <position position="154"/>
    </location>
    <ligand>
        <name>K(+)</name>
        <dbReference type="ChEBI" id="CHEBI:29103"/>
    </ligand>
</feature>
<feature type="binding site" evidence="18">
    <location>
        <begin position="123"/>
        <end position="129"/>
    </location>
    <ligand>
        <name>(6S)-NADPHX</name>
        <dbReference type="ChEBI" id="CHEBI:64076"/>
    </ligand>
</feature>
<comment type="cofactor">
    <cofactor evidence="17">
        <name>Mg(2+)</name>
        <dbReference type="ChEBI" id="CHEBI:18420"/>
    </cofactor>
</comment>
<evidence type="ECO:0000256" key="8">
    <source>
        <dbReference type="ARBA" id="ARBA00022857"/>
    </source>
</evidence>
<evidence type="ECO:0000256" key="7">
    <source>
        <dbReference type="ARBA" id="ARBA00022840"/>
    </source>
</evidence>
<feature type="binding site" evidence="17">
    <location>
        <position position="255"/>
    </location>
    <ligand>
        <name>(6S)-NADPHX</name>
        <dbReference type="ChEBI" id="CHEBI:64076"/>
    </ligand>
</feature>
<comment type="caution">
    <text evidence="18">Lacks conserved residue(s) required for the propagation of feature annotation.</text>
</comment>
<evidence type="ECO:0000256" key="5">
    <source>
        <dbReference type="ARBA" id="ARBA00022723"/>
    </source>
</evidence>
<comment type="function">
    <text evidence="17">Catalyzes the dehydration of the S-form of NAD(P)HX at the expense of ADP, which is converted to AMP. Together with NAD(P)HX epimerase, which catalyzes the epimerization of the S- and R-forms, the enzyme allows the repair of both epimers of NAD(P)HX, a damaged form of NAD(P)H that is a result of enzymatic or heat-dependent hydration.</text>
</comment>
<dbReference type="AlphaFoldDB" id="A0A7D7QJG8"/>
<dbReference type="Gene3D" id="3.40.1190.20">
    <property type="match status" value="1"/>
</dbReference>
<dbReference type="InterPro" id="IPR000631">
    <property type="entry name" value="CARKD"/>
</dbReference>
<gene>
    <name evidence="17" type="primary">nnrD</name>
    <name evidence="18" type="synonym">nnrE</name>
    <name evidence="22" type="ORF">H1R19_08220</name>
</gene>
<name>A0A7D7QJG8_9ACTN</name>
<dbReference type="InterPro" id="IPR030677">
    <property type="entry name" value="Nnr"/>
</dbReference>
<comment type="similarity">
    <text evidence="3 19">In the N-terminal section; belongs to the NnrE/AIBP family.</text>
</comment>
<dbReference type="EC" id="4.2.1.136" evidence="19"/>
<dbReference type="InterPro" id="IPR004443">
    <property type="entry name" value="YjeF_N_dom"/>
</dbReference>
<keyword evidence="13" id="KW-0511">Multifunctional enzyme</keyword>
<evidence type="ECO:0000256" key="18">
    <source>
        <dbReference type="HAMAP-Rule" id="MF_01966"/>
    </source>
</evidence>
<dbReference type="PANTHER" id="PTHR12592">
    <property type="entry name" value="ATP-DEPENDENT (S)-NAD(P)H-HYDRATE DEHYDRATASE FAMILY MEMBER"/>
    <property type="match status" value="1"/>
</dbReference>
<dbReference type="HAMAP" id="MF_01965">
    <property type="entry name" value="NADHX_dehydratase"/>
    <property type="match status" value="1"/>
</dbReference>
<feature type="binding site" evidence="18">
    <location>
        <position position="63"/>
    </location>
    <ligand>
        <name>K(+)</name>
        <dbReference type="ChEBI" id="CHEBI:29103"/>
    </ligand>
</feature>
<comment type="catalytic activity">
    <reaction evidence="16 17 19">
        <text>(6S)-NADPHX + ADP = AMP + phosphate + NADPH + H(+)</text>
        <dbReference type="Rhea" id="RHEA:32235"/>
        <dbReference type="ChEBI" id="CHEBI:15378"/>
        <dbReference type="ChEBI" id="CHEBI:43474"/>
        <dbReference type="ChEBI" id="CHEBI:57783"/>
        <dbReference type="ChEBI" id="CHEBI:64076"/>
        <dbReference type="ChEBI" id="CHEBI:456215"/>
        <dbReference type="ChEBI" id="CHEBI:456216"/>
        <dbReference type="EC" id="4.2.1.136"/>
    </reaction>
</comment>
<evidence type="ECO:0000313" key="22">
    <source>
        <dbReference type="EMBL" id="QMT03084.1"/>
    </source>
</evidence>
<dbReference type="Pfam" id="PF03853">
    <property type="entry name" value="YjeF_N"/>
    <property type="match status" value="1"/>
</dbReference>
<feature type="binding site" evidence="17">
    <location>
        <begin position="392"/>
        <end position="396"/>
    </location>
    <ligand>
        <name>AMP</name>
        <dbReference type="ChEBI" id="CHEBI:456215"/>
    </ligand>
</feature>
<dbReference type="GO" id="GO:0005524">
    <property type="term" value="F:ATP binding"/>
    <property type="evidence" value="ECO:0007669"/>
    <property type="project" value="UniProtKB-UniRule"/>
</dbReference>
<sequence>MPTRHLTADEVRDAERASGHLLTDGTLMRRAAHGVAQVVAGELRSTGGCYGRSVGVVVGAGDNGGDALFAAADLARRGVATHAVLLAPDKAHPAGLSAFRAAGGRVGDQLPDGLDVVIDGVVGIGGRGPLRPAAAEVFDALGPETTIVAVDLPSGVDADTGEVHTPAVRADITVTFGFPRRAHLLAAPVCGRVVVVDIGIGDPAGEFDGSSKTVSPQLFSYSDEDIDWPLPGPGDDKYTQGVVGIIAGSHRYPGAAILATGAAVTATSGMTRYVGSAHAEVVAHFPEVVAAPDLADAGRVQAWVVGPGMGTDDAALTTLRTVLDTDLPVLLDADALTVVAEHPELVARRAAPTLLTPHAGEFARLTGAGVGADRLAAVADLASRWSLTVLLKGRITLIAEPSGRVVGNDAGSSWAATAGAGDVLSGIAGSLLAAGRSPQEAGAAAARVHARAAELASCGAPIGASALLGALRPAIREFTAPRGRTRTGTPRSSR</sequence>
<evidence type="ECO:0000256" key="6">
    <source>
        <dbReference type="ARBA" id="ARBA00022741"/>
    </source>
</evidence>
<feature type="binding site" evidence="17">
    <location>
        <position position="422"/>
    </location>
    <ligand>
        <name>(6S)-NADPHX</name>
        <dbReference type="ChEBI" id="CHEBI:64076"/>
    </ligand>
</feature>
<evidence type="ECO:0000256" key="1">
    <source>
        <dbReference type="ARBA" id="ARBA00000013"/>
    </source>
</evidence>
<dbReference type="KEGG" id="gji:H1R19_08220"/>
<evidence type="ECO:0000256" key="4">
    <source>
        <dbReference type="ARBA" id="ARBA00009524"/>
    </source>
</evidence>
<dbReference type="Pfam" id="PF01256">
    <property type="entry name" value="Carb_kinase"/>
    <property type="match status" value="1"/>
</dbReference>
<dbReference type="GO" id="GO:0046496">
    <property type="term" value="P:nicotinamide nucleotide metabolic process"/>
    <property type="evidence" value="ECO:0007669"/>
    <property type="project" value="UniProtKB-UniRule"/>
</dbReference>
<organism evidence="22 23">
    <name type="scientific">Gordonia jinghuaiqii</name>
    <dbReference type="NCBI Taxonomy" id="2758710"/>
    <lineage>
        <taxon>Bacteria</taxon>
        <taxon>Bacillati</taxon>
        <taxon>Actinomycetota</taxon>
        <taxon>Actinomycetes</taxon>
        <taxon>Mycobacteriales</taxon>
        <taxon>Gordoniaceae</taxon>
        <taxon>Gordonia</taxon>
    </lineage>
</organism>
<feature type="binding site" evidence="17">
    <location>
        <position position="421"/>
    </location>
    <ligand>
        <name>AMP</name>
        <dbReference type="ChEBI" id="CHEBI:456215"/>
    </ligand>
</feature>
<evidence type="ECO:0000313" key="23">
    <source>
        <dbReference type="Proteomes" id="UP000515663"/>
    </source>
</evidence>
<evidence type="ECO:0000256" key="9">
    <source>
        <dbReference type="ARBA" id="ARBA00022958"/>
    </source>
</evidence>
<protein>
    <recommendedName>
        <fullName evidence="19">Bifunctional NAD(P)H-hydrate repair enzyme</fullName>
    </recommendedName>
    <alternativeName>
        <fullName evidence="19">Nicotinamide nucleotide repair protein</fullName>
    </alternativeName>
    <domain>
        <recommendedName>
            <fullName evidence="19">ADP-dependent (S)-NAD(P)H-hydrate dehydratase</fullName>
            <ecNumber evidence="19">4.2.1.136</ecNumber>
        </recommendedName>
        <alternativeName>
            <fullName evidence="19">ADP-dependent NAD(P)HX dehydratase</fullName>
        </alternativeName>
    </domain>
    <domain>
        <recommendedName>
            <fullName evidence="19">NAD(P)H-hydrate epimerase</fullName>
            <ecNumber evidence="19">5.1.99.6</ecNumber>
        </recommendedName>
    </domain>
</protein>
<comment type="subunit">
    <text evidence="17">Homotetramer.</text>
</comment>
<accession>A0A7D7QJG8</accession>
<keyword evidence="9 18" id="KW-0630">Potassium</keyword>
<feature type="domain" description="YjeF N-terminal" evidence="21">
    <location>
        <begin position="11"/>
        <end position="206"/>
    </location>
</feature>
<evidence type="ECO:0000259" key="20">
    <source>
        <dbReference type="PROSITE" id="PS51383"/>
    </source>
</evidence>
<comment type="catalytic activity">
    <reaction evidence="1 18 19">
        <text>(6R)-NADHX = (6S)-NADHX</text>
        <dbReference type="Rhea" id="RHEA:32215"/>
        <dbReference type="ChEBI" id="CHEBI:64074"/>
        <dbReference type="ChEBI" id="CHEBI:64075"/>
        <dbReference type="EC" id="5.1.99.6"/>
    </reaction>
</comment>
<dbReference type="NCBIfam" id="TIGR00197">
    <property type="entry name" value="yjeF_nterm"/>
    <property type="match status" value="1"/>
</dbReference>
<comment type="function">
    <text evidence="14 19">Bifunctional enzyme that catalyzes the epimerization of the S- and R-forms of NAD(P)HX and the dehydration of the S-form of NAD(P)HX at the expense of ADP, which is converted to AMP. This allows the repair of both epimers of NAD(P)HX, a damaged form of NAD(P)H that is a result of enzymatic or heat-dependent hydration.</text>
</comment>
<keyword evidence="5 18" id="KW-0479">Metal-binding</keyword>
<reference evidence="23" key="1">
    <citation type="submission" date="2020-07" db="EMBL/GenBank/DDBJ databases">
        <title>novel species isolated from the respiratory tract of Marmot.</title>
        <authorList>
            <person name="Zhang G."/>
        </authorList>
    </citation>
    <scope>NUCLEOTIDE SEQUENCE [LARGE SCALE GENOMIC DNA]</scope>
    <source>
        <strain evidence="23">686</strain>
    </source>
</reference>
<dbReference type="GO" id="GO:0046872">
    <property type="term" value="F:metal ion binding"/>
    <property type="evidence" value="ECO:0007669"/>
    <property type="project" value="UniProtKB-UniRule"/>
</dbReference>
<evidence type="ECO:0000256" key="19">
    <source>
        <dbReference type="PIRNR" id="PIRNR017184"/>
    </source>
</evidence>
<dbReference type="PROSITE" id="PS51383">
    <property type="entry name" value="YJEF_C_3"/>
    <property type="match status" value="1"/>
</dbReference>
<keyword evidence="12 17" id="KW-0456">Lyase</keyword>
<evidence type="ECO:0000256" key="10">
    <source>
        <dbReference type="ARBA" id="ARBA00023027"/>
    </source>
</evidence>
<dbReference type="HAMAP" id="MF_01966">
    <property type="entry name" value="NADHX_epimerase"/>
    <property type="match status" value="1"/>
</dbReference>
<dbReference type="SUPFAM" id="SSF64153">
    <property type="entry name" value="YjeF N-terminal domain-like"/>
    <property type="match status" value="1"/>
</dbReference>
<comment type="cofactor">
    <cofactor evidence="18 19">
        <name>K(+)</name>
        <dbReference type="ChEBI" id="CHEBI:29103"/>
    </cofactor>
    <text evidence="18 19">Binds 1 potassium ion per subunit.</text>
</comment>
<comment type="catalytic activity">
    <reaction evidence="2 18 19">
        <text>(6R)-NADPHX = (6S)-NADPHX</text>
        <dbReference type="Rhea" id="RHEA:32227"/>
        <dbReference type="ChEBI" id="CHEBI:64076"/>
        <dbReference type="ChEBI" id="CHEBI:64077"/>
        <dbReference type="EC" id="5.1.99.6"/>
    </reaction>
</comment>
<comment type="similarity">
    <text evidence="17">Belongs to the NnrD/CARKD family.</text>
</comment>
<dbReference type="Proteomes" id="UP000515663">
    <property type="component" value="Chromosome"/>
</dbReference>
<evidence type="ECO:0000256" key="12">
    <source>
        <dbReference type="ARBA" id="ARBA00023239"/>
    </source>
</evidence>
<dbReference type="PANTHER" id="PTHR12592:SF0">
    <property type="entry name" value="ATP-DEPENDENT (S)-NAD(P)H-HYDRATE DEHYDRATASE"/>
    <property type="match status" value="1"/>
</dbReference>
<dbReference type="PIRSF" id="PIRSF017184">
    <property type="entry name" value="Nnr"/>
    <property type="match status" value="1"/>
</dbReference>
<comment type="function">
    <text evidence="18">Catalyzes the epimerization of the S- and R-forms of NAD(P)HX, a damaged form of NAD(P)H that is a result of enzymatic or heat-dependent hydration. This is a prerequisite for the S-specific NAD(P)H-hydrate dehydratase to allow the repair of both epimers of NAD(P)HX.</text>
</comment>
<dbReference type="GO" id="GO:0052855">
    <property type="term" value="F:ADP-dependent NAD(P)H-hydrate dehydratase activity"/>
    <property type="evidence" value="ECO:0007669"/>
    <property type="project" value="UniProtKB-UniRule"/>
</dbReference>
<feature type="binding site" evidence="17">
    <location>
        <position position="308"/>
    </location>
    <ligand>
        <name>(6S)-NADPHX</name>
        <dbReference type="ChEBI" id="CHEBI:64076"/>
    </ligand>
</feature>
<dbReference type="GO" id="GO:0110051">
    <property type="term" value="P:metabolite repair"/>
    <property type="evidence" value="ECO:0007669"/>
    <property type="project" value="TreeGrafter"/>
</dbReference>
<feature type="binding site" evidence="18">
    <location>
        <position position="151"/>
    </location>
    <ligand>
        <name>(6S)-NADPHX</name>
        <dbReference type="ChEBI" id="CHEBI:64076"/>
    </ligand>
</feature>
<dbReference type="SUPFAM" id="SSF53613">
    <property type="entry name" value="Ribokinase-like"/>
    <property type="match status" value="1"/>
</dbReference>
<keyword evidence="10 17" id="KW-0520">NAD</keyword>
<keyword evidence="7 17" id="KW-0067">ATP-binding</keyword>
<feature type="domain" description="YjeF C-terminal" evidence="20">
    <location>
        <begin position="220"/>
        <end position="478"/>
    </location>
</feature>
<keyword evidence="6 17" id="KW-0547">Nucleotide-binding</keyword>
<dbReference type="Gene3D" id="3.40.50.10260">
    <property type="entry name" value="YjeF N-terminal domain"/>
    <property type="match status" value="1"/>
</dbReference>
<dbReference type="EMBL" id="CP059491">
    <property type="protein sequence ID" value="QMT03084.1"/>
    <property type="molecule type" value="Genomic_DNA"/>
</dbReference>
<comment type="catalytic activity">
    <reaction evidence="15 17 19">
        <text>(6S)-NADHX + ADP = AMP + phosphate + NADH + H(+)</text>
        <dbReference type="Rhea" id="RHEA:32223"/>
        <dbReference type="ChEBI" id="CHEBI:15378"/>
        <dbReference type="ChEBI" id="CHEBI:43474"/>
        <dbReference type="ChEBI" id="CHEBI:57945"/>
        <dbReference type="ChEBI" id="CHEBI:64074"/>
        <dbReference type="ChEBI" id="CHEBI:456215"/>
        <dbReference type="ChEBI" id="CHEBI:456216"/>
        <dbReference type="EC" id="4.2.1.136"/>
    </reaction>
</comment>
<dbReference type="EC" id="5.1.99.6" evidence="19"/>
<dbReference type="PROSITE" id="PS51385">
    <property type="entry name" value="YJEF_N"/>
    <property type="match status" value="1"/>
</dbReference>
<dbReference type="InterPro" id="IPR036652">
    <property type="entry name" value="YjeF_N_dom_sf"/>
</dbReference>
<comment type="similarity">
    <text evidence="18">Belongs to the NnrE/AIBP family.</text>
</comment>
<dbReference type="CDD" id="cd01171">
    <property type="entry name" value="YXKO-related"/>
    <property type="match status" value="1"/>
</dbReference>
<dbReference type="NCBIfam" id="TIGR00196">
    <property type="entry name" value="yjeF_cterm"/>
    <property type="match status" value="1"/>
</dbReference>
<feature type="binding site" evidence="18">
    <location>
        <begin position="62"/>
        <end position="66"/>
    </location>
    <ligand>
        <name>(6S)-NADPHX</name>
        <dbReference type="ChEBI" id="CHEBI:64076"/>
    </ligand>
</feature>
<evidence type="ECO:0000256" key="15">
    <source>
        <dbReference type="ARBA" id="ARBA00048238"/>
    </source>
</evidence>
<evidence type="ECO:0000256" key="17">
    <source>
        <dbReference type="HAMAP-Rule" id="MF_01965"/>
    </source>
</evidence>
<keyword evidence="11 18" id="KW-0413">Isomerase</keyword>
<feature type="binding site" evidence="18">
    <location>
        <position position="119"/>
    </location>
    <ligand>
        <name>K(+)</name>
        <dbReference type="ChEBI" id="CHEBI:29103"/>
    </ligand>
</feature>
<comment type="similarity">
    <text evidence="4 19">In the C-terminal section; belongs to the NnrD/CARKD family.</text>
</comment>
<dbReference type="InterPro" id="IPR029056">
    <property type="entry name" value="Ribokinase-like"/>
</dbReference>
<evidence type="ECO:0000259" key="21">
    <source>
        <dbReference type="PROSITE" id="PS51385"/>
    </source>
</evidence>
<dbReference type="RefSeq" id="WP_219851171.1">
    <property type="nucleotide sequence ID" value="NZ_CP059491.1"/>
</dbReference>
<dbReference type="GO" id="GO:0052856">
    <property type="term" value="F:NAD(P)HX epimerase activity"/>
    <property type="evidence" value="ECO:0007669"/>
    <property type="project" value="UniProtKB-UniRule"/>
</dbReference>
<evidence type="ECO:0000256" key="3">
    <source>
        <dbReference type="ARBA" id="ARBA00006001"/>
    </source>
</evidence>
<evidence type="ECO:0000256" key="16">
    <source>
        <dbReference type="ARBA" id="ARBA00049209"/>
    </source>
</evidence>
<keyword evidence="8 17" id="KW-0521">NADP</keyword>